<dbReference type="GO" id="GO:0031071">
    <property type="term" value="F:cysteine desulfurase activity"/>
    <property type="evidence" value="ECO:0007669"/>
    <property type="project" value="UniProtKB-UniRule"/>
</dbReference>
<evidence type="ECO:0000313" key="11">
    <source>
        <dbReference type="Proteomes" id="UP000317909"/>
    </source>
</evidence>
<dbReference type="PANTHER" id="PTHR43586:SF8">
    <property type="entry name" value="CYSTEINE DESULFURASE 1, CHLOROPLASTIC"/>
    <property type="match status" value="1"/>
</dbReference>
<dbReference type="Gene3D" id="3.40.640.10">
    <property type="entry name" value="Type I PLP-dependent aspartate aminotransferase-like (Major domain)"/>
    <property type="match status" value="1"/>
</dbReference>
<name>A0A517U6A1_9BACT</name>
<gene>
    <name evidence="10" type="primary">csd_3</name>
    <name evidence="10" type="ORF">I41_54110</name>
</gene>
<dbReference type="SUPFAM" id="SSF53383">
    <property type="entry name" value="PLP-dependent transferases"/>
    <property type="match status" value="1"/>
</dbReference>
<dbReference type="NCBIfam" id="TIGR01979">
    <property type="entry name" value="sufS"/>
    <property type="match status" value="1"/>
</dbReference>
<evidence type="ECO:0000256" key="2">
    <source>
        <dbReference type="ARBA" id="ARBA00010447"/>
    </source>
</evidence>
<keyword evidence="5 8" id="KW-0663">Pyridoxal phosphate</keyword>
<dbReference type="Pfam" id="PF00266">
    <property type="entry name" value="Aminotran_5"/>
    <property type="match status" value="1"/>
</dbReference>
<proteinExistence type="inferred from homology"/>
<comment type="similarity">
    <text evidence="2 8">Belongs to the class-V pyridoxal-phosphate-dependent aminotransferase family. Csd subfamily.</text>
</comment>
<dbReference type="PROSITE" id="PS00595">
    <property type="entry name" value="AA_TRANSFER_CLASS_5"/>
    <property type="match status" value="1"/>
</dbReference>
<organism evidence="10 11">
    <name type="scientific">Lacipirellula limnantheis</name>
    <dbReference type="NCBI Taxonomy" id="2528024"/>
    <lineage>
        <taxon>Bacteria</taxon>
        <taxon>Pseudomonadati</taxon>
        <taxon>Planctomycetota</taxon>
        <taxon>Planctomycetia</taxon>
        <taxon>Pirellulales</taxon>
        <taxon>Lacipirellulaceae</taxon>
        <taxon>Lacipirellula</taxon>
    </lineage>
</organism>
<evidence type="ECO:0000256" key="4">
    <source>
        <dbReference type="ARBA" id="ARBA00022679"/>
    </source>
</evidence>
<dbReference type="PANTHER" id="PTHR43586">
    <property type="entry name" value="CYSTEINE DESULFURASE"/>
    <property type="match status" value="1"/>
</dbReference>
<comment type="cofactor">
    <cofactor evidence="1 7">
        <name>pyridoxal 5'-phosphate</name>
        <dbReference type="ChEBI" id="CHEBI:597326"/>
    </cofactor>
</comment>
<evidence type="ECO:0000313" key="10">
    <source>
        <dbReference type="EMBL" id="QDT76166.1"/>
    </source>
</evidence>
<dbReference type="Proteomes" id="UP000317909">
    <property type="component" value="Chromosome"/>
</dbReference>
<dbReference type="RefSeq" id="WP_391524819.1">
    <property type="nucleotide sequence ID" value="NZ_CP036339.1"/>
</dbReference>
<keyword evidence="11" id="KW-1185">Reference proteome</keyword>
<comment type="catalytic activity">
    <reaction evidence="6 8">
        <text>(sulfur carrier)-H + L-cysteine = (sulfur carrier)-SH + L-alanine</text>
        <dbReference type="Rhea" id="RHEA:43892"/>
        <dbReference type="Rhea" id="RHEA-COMP:14737"/>
        <dbReference type="Rhea" id="RHEA-COMP:14739"/>
        <dbReference type="ChEBI" id="CHEBI:29917"/>
        <dbReference type="ChEBI" id="CHEBI:35235"/>
        <dbReference type="ChEBI" id="CHEBI:57972"/>
        <dbReference type="ChEBI" id="CHEBI:64428"/>
        <dbReference type="EC" id="2.8.1.7"/>
    </reaction>
</comment>
<dbReference type="InterPro" id="IPR015422">
    <property type="entry name" value="PyrdxlP-dep_Trfase_small"/>
</dbReference>
<sequence>MTDLATRSIDRTALLPVALRNDFPILSEEVGDHQPLAFLDNAASTQRPRQVIDALSGVYERTYANVHRGIHTLSELSTEQYETARHRVQRLINARQLHEVIFTSGTTASINTVARSWGDANLRAGDEVLLSVMEHHSNLVPWQQTAERTGAVLRHIPLTDDGRLDMEAFERLLTDRTKLVAVTAVSNTLGTINPVAEIIAKAHAAGALVLIDAAQSVPHLAVDVQALDVDFLAFSGHKMLGPSGVGVLYGKEALLDAMPPFLGGGSMINEVKLSSFTPAALPAKFEAGTPPIVPAIGMSAAIDYLQSVGLDAIHRHESELTRYAYDALSQIEGLRILGPAPEHRAGLVSFAFDRIHAHEFAQVLNDQFGVAVRAGHHCTQPLHAHLGIAASTRASFYLYNTLEEVDRLIEGVLAVQRMFAPQGRQRKRRKPDE</sequence>
<dbReference type="EC" id="2.8.1.7" evidence="3 8"/>
<accession>A0A517U6A1</accession>
<dbReference type="KEGG" id="llh:I41_54110"/>
<feature type="domain" description="Aminotransferase class V" evidence="9">
    <location>
        <begin position="38"/>
        <end position="408"/>
    </location>
</feature>
<evidence type="ECO:0000256" key="5">
    <source>
        <dbReference type="ARBA" id="ARBA00022898"/>
    </source>
</evidence>
<dbReference type="CDD" id="cd06453">
    <property type="entry name" value="SufS_like"/>
    <property type="match status" value="1"/>
</dbReference>
<evidence type="ECO:0000259" key="9">
    <source>
        <dbReference type="Pfam" id="PF00266"/>
    </source>
</evidence>
<dbReference type="EMBL" id="CP036339">
    <property type="protein sequence ID" value="QDT76166.1"/>
    <property type="molecule type" value="Genomic_DNA"/>
</dbReference>
<evidence type="ECO:0000256" key="7">
    <source>
        <dbReference type="RuleBase" id="RU004504"/>
    </source>
</evidence>
<dbReference type="InterPro" id="IPR015421">
    <property type="entry name" value="PyrdxlP-dep_Trfase_major"/>
</dbReference>
<dbReference type="GO" id="GO:0030170">
    <property type="term" value="F:pyridoxal phosphate binding"/>
    <property type="evidence" value="ECO:0007669"/>
    <property type="project" value="UniProtKB-UniRule"/>
</dbReference>
<reference evidence="10 11" key="1">
    <citation type="submission" date="2019-02" db="EMBL/GenBank/DDBJ databases">
        <title>Deep-cultivation of Planctomycetes and their phenomic and genomic characterization uncovers novel biology.</title>
        <authorList>
            <person name="Wiegand S."/>
            <person name="Jogler M."/>
            <person name="Boedeker C."/>
            <person name="Pinto D."/>
            <person name="Vollmers J."/>
            <person name="Rivas-Marin E."/>
            <person name="Kohn T."/>
            <person name="Peeters S.H."/>
            <person name="Heuer A."/>
            <person name="Rast P."/>
            <person name="Oberbeckmann S."/>
            <person name="Bunk B."/>
            <person name="Jeske O."/>
            <person name="Meyerdierks A."/>
            <person name="Storesund J.E."/>
            <person name="Kallscheuer N."/>
            <person name="Luecker S."/>
            <person name="Lage O.M."/>
            <person name="Pohl T."/>
            <person name="Merkel B.J."/>
            <person name="Hornburger P."/>
            <person name="Mueller R.-W."/>
            <person name="Bruemmer F."/>
            <person name="Labrenz M."/>
            <person name="Spormann A.M."/>
            <person name="Op den Camp H."/>
            <person name="Overmann J."/>
            <person name="Amann R."/>
            <person name="Jetten M.S.M."/>
            <person name="Mascher T."/>
            <person name="Medema M.H."/>
            <person name="Devos D.P."/>
            <person name="Kaster A.-K."/>
            <person name="Ovreas L."/>
            <person name="Rohde M."/>
            <person name="Galperin M.Y."/>
            <person name="Jogler C."/>
        </authorList>
    </citation>
    <scope>NUCLEOTIDE SEQUENCE [LARGE SCALE GENOMIC DNA]</scope>
    <source>
        <strain evidence="10 11">I41</strain>
    </source>
</reference>
<dbReference type="InterPro" id="IPR015424">
    <property type="entry name" value="PyrdxlP-dep_Trfase"/>
</dbReference>
<dbReference type="Gene3D" id="3.90.1150.10">
    <property type="entry name" value="Aspartate Aminotransferase, domain 1"/>
    <property type="match status" value="1"/>
</dbReference>
<dbReference type="InterPro" id="IPR020578">
    <property type="entry name" value="Aminotrans_V_PyrdxlP_BS"/>
</dbReference>
<evidence type="ECO:0000256" key="8">
    <source>
        <dbReference type="RuleBase" id="RU004506"/>
    </source>
</evidence>
<evidence type="ECO:0000256" key="6">
    <source>
        <dbReference type="ARBA" id="ARBA00050776"/>
    </source>
</evidence>
<protein>
    <recommendedName>
        <fullName evidence="3 8">Cysteine desulfurase</fullName>
        <ecNumber evidence="3 8">2.8.1.7</ecNumber>
    </recommendedName>
</protein>
<dbReference type="InterPro" id="IPR000192">
    <property type="entry name" value="Aminotrans_V_dom"/>
</dbReference>
<evidence type="ECO:0000256" key="1">
    <source>
        <dbReference type="ARBA" id="ARBA00001933"/>
    </source>
</evidence>
<dbReference type="AlphaFoldDB" id="A0A517U6A1"/>
<dbReference type="InterPro" id="IPR010970">
    <property type="entry name" value="Cys_dSase_SufS"/>
</dbReference>
<keyword evidence="4 8" id="KW-0808">Transferase</keyword>
<dbReference type="GO" id="GO:0006534">
    <property type="term" value="P:cysteine metabolic process"/>
    <property type="evidence" value="ECO:0007669"/>
    <property type="project" value="UniProtKB-UniRule"/>
</dbReference>
<comment type="function">
    <text evidence="8">Catalyzes the removal of elemental sulfur and selenium atoms from L-cysteine, L-cystine, L-selenocysteine, and L-selenocystine to produce L-alanine.</text>
</comment>
<evidence type="ECO:0000256" key="3">
    <source>
        <dbReference type="ARBA" id="ARBA00012239"/>
    </source>
</evidence>